<dbReference type="Proteomes" id="UP001642720">
    <property type="component" value="Unassembled WGS sequence"/>
</dbReference>
<feature type="compositionally biased region" description="Basic and acidic residues" evidence="1">
    <location>
        <begin position="167"/>
        <end position="179"/>
    </location>
</feature>
<organism evidence="2 3">
    <name type="scientific">Trichoderma ghanense</name>
    <dbReference type="NCBI Taxonomy" id="65468"/>
    <lineage>
        <taxon>Eukaryota</taxon>
        <taxon>Fungi</taxon>
        <taxon>Dikarya</taxon>
        <taxon>Ascomycota</taxon>
        <taxon>Pezizomycotina</taxon>
        <taxon>Sordariomycetes</taxon>
        <taxon>Hypocreomycetidae</taxon>
        <taxon>Hypocreales</taxon>
        <taxon>Hypocreaceae</taxon>
        <taxon>Trichoderma</taxon>
    </lineage>
</organism>
<protein>
    <recommendedName>
        <fullName evidence="4">C2H2-type domain-containing protein</fullName>
    </recommendedName>
</protein>
<accession>A0ABY2HDK3</accession>
<feature type="compositionally biased region" description="Basic residues" evidence="1">
    <location>
        <begin position="115"/>
        <end position="125"/>
    </location>
</feature>
<sequence>MLSSFALQEQCSSEVTIRKAADSVRLTPRTWLLACSSRTKAYRRGINMTSEESIQLRCHCSRTFRSSSAMAQHLRDTPPHPPKNPNSSPPPDKLMRCSCGRSFKSEKALQQHRSMSPRHPRHPRKAPVAQTDTAASSSREKMKDGDDMKKPPTKTGGTTSDELYTSRVKEQGDDATPERAREAFSSSYIWYPGVGDDQSLCCDRCGWCGHCAGGSSRFATVFNLSLRLELQGDSGLPLTGRYPHVRIHVYGGVISDVEETSS</sequence>
<name>A0ABY2HDK3_9HYPO</name>
<reference evidence="2 3" key="1">
    <citation type="submission" date="2018-01" db="EMBL/GenBank/DDBJ databases">
        <title>Genome characterization of the sugarcane-associated fungus Trichoderma ghanense CCMA-1212 and their application in lignocelulose bioconversion.</title>
        <authorList>
            <person name="Steindorff A.S."/>
            <person name="Mendes T.D."/>
            <person name="Vilela E.S.D."/>
            <person name="Rodrigues D.S."/>
            <person name="Formighieri E.F."/>
            <person name="Melo I.S."/>
            <person name="Favaro L.C.L."/>
        </authorList>
    </citation>
    <scope>NUCLEOTIDE SEQUENCE [LARGE SCALE GENOMIC DNA]</scope>
    <source>
        <strain evidence="2 3">CCMA-1212</strain>
    </source>
</reference>
<evidence type="ECO:0000256" key="1">
    <source>
        <dbReference type="SAM" id="MobiDB-lite"/>
    </source>
</evidence>
<dbReference type="RefSeq" id="XP_073562427.1">
    <property type="nucleotide sequence ID" value="XM_073698929.1"/>
</dbReference>
<comment type="caution">
    <text evidence="2">The sequence shown here is derived from an EMBL/GenBank/DDBJ whole genome shotgun (WGS) entry which is preliminary data.</text>
</comment>
<feature type="region of interest" description="Disordered" evidence="1">
    <location>
        <begin position="69"/>
        <end position="179"/>
    </location>
</feature>
<evidence type="ECO:0000313" key="3">
    <source>
        <dbReference type="Proteomes" id="UP001642720"/>
    </source>
</evidence>
<feature type="compositionally biased region" description="Pro residues" evidence="1">
    <location>
        <begin position="79"/>
        <end position="92"/>
    </location>
</feature>
<evidence type="ECO:0000313" key="2">
    <source>
        <dbReference type="EMBL" id="TFB06226.1"/>
    </source>
</evidence>
<evidence type="ECO:0008006" key="4">
    <source>
        <dbReference type="Google" id="ProtNLM"/>
    </source>
</evidence>
<feature type="compositionally biased region" description="Basic and acidic residues" evidence="1">
    <location>
        <begin position="138"/>
        <end position="150"/>
    </location>
</feature>
<dbReference type="Gene3D" id="3.30.160.60">
    <property type="entry name" value="Classic Zinc Finger"/>
    <property type="match status" value="1"/>
</dbReference>
<dbReference type="GeneID" id="300573379"/>
<keyword evidence="3" id="KW-1185">Reference proteome</keyword>
<gene>
    <name evidence="2" type="ORF">CCMA1212_001506</name>
</gene>
<proteinExistence type="predicted"/>
<dbReference type="EMBL" id="PPTA01000002">
    <property type="protein sequence ID" value="TFB06226.1"/>
    <property type="molecule type" value="Genomic_DNA"/>
</dbReference>